<dbReference type="AlphaFoldDB" id="A0A6A6NZ86"/>
<feature type="compositionally biased region" description="Pro residues" evidence="1">
    <location>
        <begin position="357"/>
        <end position="375"/>
    </location>
</feature>
<sequence length="946" mass="103646">MVRKPDLVPPPLQQAANNPPYPTESTIPTNEPHHHHDASYNPPDDPGEGSSAFKLTSVSDALRSPTANSESHVESDNEWDTGDEDDDDDSRRGSAKPEDLPAPLKIGGGKVEPAKSHDPNTLPAALRPGPPGGGPPAPPQPGPGLDTTSSSWQPSSDGDREPIPLRSQNPYLRMQNTGQSACGGENSASVWGDVPSSGSQYNLPSQSPAELPSEKTPIEAWPGQQPFGSNSPATTQQPPLIPVETGSPHPSERQDSNASSTYNPGMDISSLDAFTSRNHGLGEDSHRESPPSQRTWQEQQDWEKQQREERLKRLSEAQEKAARKEQERMAEEAFHRGEAAAKAAAAAAVGPNDGPAPQLPPRPSQENPPPKPPRPQTGTSSTSSNNRRREHYQIKNIRWYDAASQSMRKAPILVQNANGPCPLLALVNALVLSTPAGQETALIEALRTREQISLGLLLDAVFDELTSGRRGGSAQELPDVGDLYAFLITLHTGMNVNPSFISPAAPETTIPNLIDAEPLEMSHVHPVLRSQVRLGGFESTREMKLYSTFTIPLIHGWLPRTDCRAYAAFERAARTYEDAQNIQFREEELESKLRSQGLSPAEQQLFEDLMSVKEFLARYPTQLTDHGLEVMAKELRSGQIAILFRNDHFTTLYKEPRSQQLLTLVTDAGYANHEEIVWESLVDVNGKDSELYSGDFRPVGSISDGAADREGEREIRSLLHDDDNVDASRLGDDGPPNARRHRHQASAASNATATPSNRDGGDARSRTEQEDHDLALALQLQEEEEARHQREQAERRRREDERAAQLLSQEGANNSRGRQEVRPLIPPRRNRPNNVDQRDPGDDQLPPPTYEQAASGPPYHPPRDHPASPHAPLRNPTSPPLRNQSAYAQQASFNPGASLQPGRRRNSQQQLPTQYGVGPGGRMGRRQSSAVAGPNGSEDREKCIVM</sequence>
<dbReference type="GO" id="GO:0005829">
    <property type="term" value="C:cytosol"/>
    <property type="evidence" value="ECO:0007669"/>
    <property type="project" value="TreeGrafter"/>
</dbReference>
<feature type="region of interest" description="Disordered" evidence="1">
    <location>
        <begin position="1"/>
        <end position="391"/>
    </location>
</feature>
<feature type="compositionally biased region" description="Polar residues" evidence="1">
    <location>
        <begin position="53"/>
        <end position="70"/>
    </location>
</feature>
<gene>
    <name evidence="3" type="ORF">BDY21DRAFT_344632</name>
</gene>
<feature type="compositionally biased region" description="Basic and acidic residues" evidence="1">
    <location>
        <begin position="937"/>
        <end position="946"/>
    </location>
</feature>
<accession>A0A6A6NZ86</accession>
<dbReference type="GO" id="GO:1990380">
    <property type="term" value="F:K48-linked deubiquitinase activity"/>
    <property type="evidence" value="ECO:0007669"/>
    <property type="project" value="InterPro"/>
</dbReference>
<evidence type="ECO:0000259" key="2">
    <source>
        <dbReference type="Pfam" id="PF04424"/>
    </source>
</evidence>
<dbReference type="GO" id="GO:0071944">
    <property type="term" value="C:cell periphery"/>
    <property type="evidence" value="ECO:0007669"/>
    <property type="project" value="TreeGrafter"/>
</dbReference>
<feature type="compositionally biased region" description="Polar residues" evidence="1">
    <location>
        <begin position="166"/>
        <end position="180"/>
    </location>
</feature>
<feature type="compositionally biased region" description="Polar residues" evidence="1">
    <location>
        <begin position="290"/>
        <end position="299"/>
    </location>
</feature>
<evidence type="ECO:0000313" key="3">
    <source>
        <dbReference type="EMBL" id="KAF2457006.1"/>
    </source>
</evidence>
<feature type="compositionally biased region" description="Polar residues" evidence="1">
    <location>
        <begin position="880"/>
        <end position="897"/>
    </location>
</feature>
<dbReference type="GO" id="GO:0016807">
    <property type="term" value="F:cysteine-type carboxypeptidase activity"/>
    <property type="evidence" value="ECO:0007669"/>
    <property type="project" value="TreeGrafter"/>
</dbReference>
<feature type="domain" description="MINDY deubiquitinase" evidence="2">
    <location>
        <begin position="391"/>
        <end position="696"/>
    </location>
</feature>
<evidence type="ECO:0000313" key="4">
    <source>
        <dbReference type="Proteomes" id="UP000799766"/>
    </source>
</evidence>
<dbReference type="PANTHER" id="PTHR18063:SF6">
    <property type="entry name" value="UBIQUITIN CARBOXYL-TERMINAL HYDROLASE"/>
    <property type="match status" value="1"/>
</dbReference>
<dbReference type="GO" id="GO:0004843">
    <property type="term" value="F:cysteine-type deubiquitinase activity"/>
    <property type="evidence" value="ECO:0007669"/>
    <property type="project" value="InterPro"/>
</dbReference>
<dbReference type="GO" id="GO:0071108">
    <property type="term" value="P:protein K48-linked deubiquitination"/>
    <property type="evidence" value="ECO:0007669"/>
    <property type="project" value="TreeGrafter"/>
</dbReference>
<dbReference type="EMBL" id="MU001681">
    <property type="protein sequence ID" value="KAF2457006.1"/>
    <property type="molecule type" value="Genomic_DNA"/>
</dbReference>
<dbReference type="Proteomes" id="UP000799766">
    <property type="component" value="Unassembled WGS sequence"/>
</dbReference>
<proteinExistence type="predicted"/>
<feature type="compositionally biased region" description="Basic and acidic residues" evidence="1">
    <location>
        <begin position="280"/>
        <end position="289"/>
    </location>
</feature>
<feature type="compositionally biased region" description="Basic and acidic residues" evidence="1">
    <location>
        <begin position="785"/>
        <end position="803"/>
    </location>
</feature>
<feature type="compositionally biased region" description="Pro residues" evidence="1">
    <location>
        <begin position="128"/>
        <end position="142"/>
    </location>
</feature>
<feature type="compositionally biased region" description="Basic and acidic residues" evidence="1">
    <location>
        <begin position="759"/>
        <end position="774"/>
    </location>
</feature>
<feature type="region of interest" description="Disordered" evidence="1">
    <location>
        <begin position="718"/>
        <end position="946"/>
    </location>
</feature>
<keyword evidence="4" id="KW-1185">Reference proteome</keyword>
<protein>
    <recommendedName>
        <fullName evidence="2">MINDY deubiquitinase domain-containing protein</fullName>
    </recommendedName>
</protein>
<name>A0A6A6NZ86_9PEZI</name>
<dbReference type="InterPro" id="IPR033979">
    <property type="entry name" value="MINDY_domain"/>
</dbReference>
<feature type="compositionally biased region" description="Polar residues" evidence="1">
    <location>
        <begin position="146"/>
        <end position="156"/>
    </location>
</feature>
<evidence type="ECO:0000256" key="1">
    <source>
        <dbReference type="SAM" id="MobiDB-lite"/>
    </source>
</evidence>
<feature type="compositionally biased region" description="Basic and acidic residues" evidence="1">
    <location>
        <begin position="89"/>
        <end position="99"/>
    </location>
</feature>
<feature type="compositionally biased region" description="Polar residues" evidence="1">
    <location>
        <begin position="226"/>
        <end position="238"/>
    </location>
</feature>
<feature type="compositionally biased region" description="Acidic residues" evidence="1">
    <location>
        <begin position="76"/>
        <end position="88"/>
    </location>
</feature>
<dbReference type="InterPro" id="IPR007518">
    <property type="entry name" value="MINDY"/>
</dbReference>
<dbReference type="Pfam" id="PF04424">
    <property type="entry name" value="MINDY_DUB"/>
    <property type="match status" value="1"/>
</dbReference>
<feature type="compositionally biased region" description="Low complexity" evidence="1">
    <location>
        <begin position="745"/>
        <end position="757"/>
    </location>
</feature>
<feature type="compositionally biased region" description="Polar residues" evidence="1">
    <location>
        <begin position="196"/>
        <end position="208"/>
    </location>
</feature>
<organism evidence="3 4">
    <name type="scientific">Lineolata rhizophorae</name>
    <dbReference type="NCBI Taxonomy" id="578093"/>
    <lineage>
        <taxon>Eukaryota</taxon>
        <taxon>Fungi</taxon>
        <taxon>Dikarya</taxon>
        <taxon>Ascomycota</taxon>
        <taxon>Pezizomycotina</taxon>
        <taxon>Dothideomycetes</taxon>
        <taxon>Dothideomycetes incertae sedis</taxon>
        <taxon>Lineolatales</taxon>
        <taxon>Lineolataceae</taxon>
        <taxon>Lineolata</taxon>
    </lineage>
</organism>
<dbReference type="PANTHER" id="PTHR18063">
    <property type="entry name" value="NF-E2 INDUCIBLE PROTEIN"/>
    <property type="match status" value="1"/>
</dbReference>
<dbReference type="OrthoDB" id="10261212at2759"/>
<reference evidence="3" key="1">
    <citation type="journal article" date="2020" name="Stud. Mycol.">
        <title>101 Dothideomycetes genomes: a test case for predicting lifestyles and emergence of pathogens.</title>
        <authorList>
            <person name="Haridas S."/>
            <person name="Albert R."/>
            <person name="Binder M."/>
            <person name="Bloem J."/>
            <person name="Labutti K."/>
            <person name="Salamov A."/>
            <person name="Andreopoulos B."/>
            <person name="Baker S."/>
            <person name="Barry K."/>
            <person name="Bills G."/>
            <person name="Bluhm B."/>
            <person name="Cannon C."/>
            <person name="Castanera R."/>
            <person name="Culley D."/>
            <person name="Daum C."/>
            <person name="Ezra D."/>
            <person name="Gonzalez J."/>
            <person name="Henrissat B."/>
            <person name="Kuo A."/>
            <person name="Liang C."/>
            <person name="Lipzen A."/>
            <person name="Lutzoni F."/>
            <person name="Magnuson J."/>
            <person name="Mondo S."/>
            <person name="Nolan M."/>
            <person name="Ohm R."/>
            <person name="Pangilinan J."/>
            <person name="Park H.-J."/>
            <person name="Ramirez L."/>
            <person name="Alfaro M."/>
            <person name="Sun H."/>
            <person name="Tritt A."/>
            <person name="Yoshinaga Y."/>
            <person name="Zwiers L.-H."/>
            <person name="Turgeon B."/>
            <person name="Goodwin S."/>
            <person name="Spatafora J."/>
            <person name="Crous P."/>
            <person name="Grigoriev I."/>
        </authorList>
    </citation>
    <scope>NUCLEOTIDE SEQUENCE</scope>
    <source>
        <strain evidence="3">ATCC 16933</strain>
    </source>
</reference>
<feature type="compositionally biased region" description="Basic and acidic residues" evidence="1">
    <location>
        <begin position="301"/>
        <end position="339"/>
    </location>
</feature>